<dbReference type="InterPro" id="IPR029058">
    <property type="entry name" value="AB_hydrolase_fold"/>
</dbReference>
<keyword evidence="3" id="KW-1185">Reference proteome</keyword>
<name>A0A7I7YE10_9MYCO</name>
<evidence type="ECO:0000313" key="3">
    <source>
        <dbReference type="Proteomes" id="UP000467385"/>
    </source>
</evidence>
<dbReference type="EMBL" id="AP022613">
    <property type="protein sequence ID" value="BBZ39687.1"/>
    <property type="molecule type" value="Genomic_DNA"/>
</dbReference>
<reference evidence="2 3" key="1">
    <citation type="journal article" date="2019" name="Emerg. Microbes Infect.">
        <title>Comprehensive subspecies identification of 175 nontuberculous mycobacteria species based on 7547 genomic profiles.</title>
        <authorList>
            <person name="Matsumoto Y."/>
            <person name="Kinjo T."/>
            <person name="Motooka D."/>
            <person name="Nabeya D."/>
            <person name="Jung N."/>
            <person name="Uechi K."/>
            <person name="Horii T."/>
            <person name="Iida T."/>
            <person name="Fujita J."/>
            <person name="Nakamura S."/>
        </authorList>
    </citation>
    <scope>NUCLEOTIDE SEQUENCE [LARGE SCALE GENOMIC DNA]</scope>
    <source>
        <strain evidence="2 3">JCM 14738</strain>
    </source>
</reference>
<dbReference type="InterPro" id="IPR002925">
    <property type="entry name" value="Dienelactn_hydro"/>
</dbReference>
<organism evidence="2 3">
    <name type="scientific">Mycobacterium conspicuum</name>
    <dbReference type="NCBI Taxonomy" id="44010"/>
    <lineage>
        <taxon>Bacteria</taxon>
        <taxon>Bacillati</taxon>
        <taxon>Actinomycetota</taxon>
        <taxon>Actinomycetes</taxon>
        <taxon>Mycobacteriales</taxon>
        <taxon>Mycobacteriaceae</taxon>
        <taxon>Mycobacterium</taxon>
    </lineage>
</organism>
<evidence type="ECO:0000313" key="2">
    <source>
        <dbReference type="EMBL" id="BBZ39687.1"/>
    </source>
</evidence>
<dbReference type="Pfam" id="PF01738">
    <property type="entry name" value="DLH"/>
    <property type="match status" value="1"/>
</dbReference>
<protein>
    <recommendedName>
        <fullName evidence="1">Dienelactone hydrolase domain-containing protein</fullName>
    </recommendedName>
</protein>
<dbReference type="Proteomes" id="UP000467385">
    <property type="component" value="Chromosome"/>
</dbReference>
<dbReference type="Gene3D" id="3.40.50.1820">
    <property type="entry name" value="alpha/beta hydrolase"/>
    <property type="match status" value="1"/>
</dbReference>
<evidence type="ECO:0000259" key="1">
    <source>
        <dbReference type="Pfam" id="PF01738"/>
    </source>
</evidence>
<dbReference type="AlphaFoldDB" id="A0A7I7YE10"/>
<dbReference type="GO" id="GO:0016787">
    <property type="term" value="F:hydrolase activity"/>
    <property type="evidence" value="ECO:0007669"/>
    <property type="project" value="InterPro"/>
</dbReference>
<dbReference type="SUPFAM" id="SSF53474">
    <property type="entry name" value="alpha/beta-Hydrolases"/>
    <property type="match status" value="1"/>
</dbReference>
<gene>
    <name evidence="2" type="ORF">MCNS_27500</name>
</gene>
<proteinExistence type="predicted"/>
<accession>A0A7I7YE10</accession>
<sequence length="40" mass="4602">MVVEPDANHAFFNDTGPRYNAAAAADAWRRMLDWFARYLA</sequence>
<feature type="domain" description="Dienelactone hydrolase" evidence="1">
    <location>
        <begin position="5"/>
        <end position="39"/>
    </location>
</feature>